<organism evidence="1">
    <name type="scientific">Salmonella enterica</name>
    <name type="common">Salmonella choleraesuis</name>
    <dbReference type="NCBI Taxonomy" id="28901"/>
    <lineage>
        <taxon>Bacteria</taxon>
        <taxon>Pseudomonadati</taxon>
        <taxon>Pseudomonadota</taxon>
        <taxon>Gammaproteobacteria</taxon>
        <taxon>Enterobacterales</taxon>
        <taxon>Enterobacteriaceae</taxon>
        <taxon>Salmonella</taxon>
    </lineage>
</organism>
<dbReference type="AlphaFoldDB" id="A0A402XL99"/>
<protein>
    <submittedName>
        <fullName evidence="1">Uncharacterized protein</fullName>
    </submittedName>
</protein>
<dbReference type="Proteomes" id="UP000885414">
    <property type="component" value="Unassembled WGS sequence"/>
</dbReference>
<reference evidence="1" key="1">
    <citation type="submission" date="2018-07" db="EMBL/GenBank/DDBJ databases">
        <authorList>
            <consortium name="GenomeTrakr network: Whole genome sequencing for foodborne pathogen traceback"/>
        </authorList>
    </citation>
    <scope>NUCLEOTIDE SEQUENCE [LARGE SCALE GENOMIC DNA]</scope>
    <source>
        <strain evidence="1">FDA00010322</strain>
    </source>
</reference>
<accession>A0A402XL99</accession>
<dbReference type="EMBL" id="RSUZ01000057">
    <property type="protein sequence ID" value="MIV66215.1"/>
    <property type="molecule type" value="Genomic_DNA"/>
</dbReference>
<name>A0A402XL99_SALER</name>
<comment type="caution">
    <text evidence="1">The sequence shown here is derived from an EMBL/GenBank/DDBJ whole genome shotgun (WGS) entry which is preliminary data.</text>
</comment>
<evidence type="ECO:0000313" key="1">
    <source>
        <dbReference type="EMBL" id="MIV66215.1"/>
    </source>
</evidence>
<proteinExistence type="predicted"/>
<gene>
    <name evidence="1" type="ORF">BA086_25135</name>
</gene>
<sequence>MMRIIWKPGYLINLKLRNDLYTIAQLEGNFVVRFFDIFNTHGMWKKINLNTTPQLFRVFVAKISIRTLAEGRIKDPTVIPSTIPMESYWINPYVAYIDGGHYKGNENSFPFLGGSLIRTHSATVMSAFDADVIKHDLSPEIDKEIIERYELVNMWGPDDLGDRLRRYFDTGINRDDLKFEVFPTLWNDRESLRPLTRRLPIPMR</sequence>